<reference evidence="1 2" key="1">
    <citation type="submission" date="2024-01" db="EMBL/GenBank/DDBJ databases">
        <title>The complete chloroplast genome sequence of Lithospermum erythrorhizon: insights into the phylogenetic relationship among Boraginaceae species and the maternal lineages of purple gromwells.</title>
        <authorList>
            <person name="Okada T."/>
            <person name="Watanabe K."/>
        </authorList>
    </citation>
    <scope>NUCLEOTIDE SEQUENCE [LARGE SCALE GENOMIC DNA]</scope>
</reference>
<dbReference type="AlphaFoldDB" id="A0AAV3PVH6"/>
<evidence type="ECO:0000313" key="2">
    <source>
        <dbReference type="Proteomes" id="UP001454036"/>
    </source>
</evidence>
<comment type="caution">
    <text evidence="1">The sequence shown here is derived from an EMBL/GenBank/DDBJ whole genome shotgun (WGS) entry which is preliminary data.</text>
</comment>
<accession>A0AAV3PVH6</accession>
<dbReference type="Proteomes" id="UP001454036">
    <property type="component" value="Unassembled WGS sequence"/>
</dbReference>
<protein>
    <submittedName>
        <fullName evidence="1">Uncharacterized protein</fullName>
    </submittedName>
</protein>
<gene>
    <name evidence="1" type="ORF">LIER_37767</name>
</gene>
<name>A0AAV3PVH6_LITER</name>
<organism evidence="1 2">
    <name type="scientific">Lithospermum erythrorhizon</name>
    <name type="common">Purple gromwell</name>
    <name type="synonym">Lithospermum officinale var. erythrorhizon</name>
    <dbReference type="NCBI Taxonomy" id="34254"/>
    <lineage>
        <taxon>Eukaryota</taxon>
        <taxon>Viridiplantae</taxon>
        <taxon>Streptophyta</taxon>
        <taxon>Embryophyta</taxon>
        <taxon>Tracheophyta</taxon>
        <taxon>Spermatophyta</taxon>
        <taxon>Magnoliopsida</taxon>
        <taxon>eudicotyledons</taxon>
        <taxon>Gunneridae</taxon>
        <taxon>Pentapetalae</taxon>
        <taxon>asterids</taxon>
        <taxon>lamiids</taxon>
        <taxon>Boraginales</taxon>
        <taxon>Boraginaceae</taxon>
        <taxon>Boraginoideae</taxon>
        <taxon>Lithospermeae</taxon>
        <taxon>Lithospermum</taxon>
    </lineage>
</organism>
<keyword evidence="2" id="KW-1185">Reference proteome</keyword>
<proteinExistence type="predicted"/>
<evidence type="ECO:0000313" key="1">
    <source>
        <dbReference type="EMBL" id="GAA0153927.1"/>
    </source>
</evidence>
<dbReference type="EMBL" id="BAABME010018466">
    <property type="protein sequence ID" value="GAA0153927.1"/>
    <property type="molecule type" value="Genomic_DNA"/>
</dbReference>
<sequence length="88" mass="10105">MLYKLGLPGWKVRTLTAEGWRLQLLNNHTTKKVGELEKKAKAAEEALPLSIQEAITDYQQSEEFCLEAGKEATYCLCRFIKNYRDVNP</sequence>